<proteinExistence type="predicted"/>
<evidence type="ECO:0000313" key="1">
    <source>
        <dbReference type="EMBL" id="JAE19797.1"/>
    </source>
</evidence>
<organism evidence="1">
    <name type="scientific">Arundo donax</name>
    <name type="common">Giant reed</name>
    <name type="synonym">Donax arundinaceus</name>
    <dbReference type="NCBI Taxonomy" id="35708"/>
    <lineage>
        <taxon>Eukaryota</taxon>
        <taxon>Viridiplantae</taxon>
        <taxon>Streptophyta</taxon>
        <taxon>Embryophyta</taxon>
        <taxon>Tracheophyta</taxon>
        <taxon>Spermatophyta</taxon>
        <taxon>Magnoliopsida</taxon>
        <taxon>Liliopsida</taxon>
        <taxon>Poales</taxon>
        <taxon>Poaceae</taxon>
        <taxon>PACMAD clade</taxon>
        <taxon>Arundinoideae</taxon>
        <taxon>Arundineae</taxon>
        <taxon>Arundo</taxon>
    </lineage>
</organism>
<accession>A0A0A9G5M5</accession>
<dbReference type="EMBL" id="GBRH01178099">
    <property type="protein sequence ID" value="JAE19797.1"/>
    <property type="molecule type" value="Transcribed_RNA"/>
</dbReference>
<sequence>MSPHWVQFQPQSFLCMLLGLPPNFHPCSTHQLVHCKKQHSD</sequence>
<reference evidence="1" key="2">
    <citation type="journal article" date="2015" name="Data Brief">
        <title>Shoot transcriptome of the giant reed, Arundo donax.</title>
        <authorList>
            <person name="Barrero R.A."/>
            <person name="Guerrero F.D."/>
            <person name="Moolhuijzen P."/>
            <person name="Goolsby J.A."/>
            <person name="Tidwell J."/>
            <person name="Bellgard S.E."/>
            <person name="Bellgard M.I."/>
        </authorList>
    </citation>
    <scope>NUCLEOTIDE SEQUENCE</scope>
    <source>
        <tissue evidence="1">Shoot tissue taken approximately 20 cm above the soil surface</tissue>
    </source>
</reference>
<name>A0A0A9G5M5_ARUDO</name>
<dbReference type="AlphaFoldDB" id="A0A0A9G5M5"/>
<protein>
    <submittedName>
        <fullName evidence="1">Uncharacterized protein</fullName>
    </submittedName>
</protein>
<reference evidence="1" key="1">
    <citation type="submission" date="2014-09" db="EMBL/GenBank/DDBJ databases">
        <authorList>
            <person name="Magalhaes I.L.F."/>
            <person name="Oliveira U."/>
            <person name="Santos F.R."/>
            <person name="Vidigal T.H.D.A."/>
            <person name="Brescovit A.D."/>
            <person name="Santos A.J."/>
        </authorList>
    </citation>
    <scope>NUCLEOTIDE SEQUENCE</scope>
    <source>
        <tissue evidence="1">Shoot tissue taken approximately 20 cm above the soil surface</tissue>
    </source>
</reference>